<keyword evidence="1" id="KW-0436">Ligase</keyword>
<name>A0ACC1L4P0_9FUNG</name>
<accession>A0ACC1L4P0</accession>
<dbReference type="EC" id="6.3.2.17" evidence="1"/>
<reference evidence="1" key="1">
    <citation type="submission" date="2022-07" db="EMBL/GenBank/DDBJ databases">
        <title>Phylogenomic reconstructions and comparative analyses of Kickxellomycotina fungi.</title>
        <authorList>
            <person name="Reynolds N.K."/>
            <person name="Stajich J.E."/>
            <person name="Barry K."/>
            <person name="Grigoriev I.V."/>
            <person name="Crous P."/>
            <person name="Smith M.E."/>
        </authorList>
    </citation>
    <scope>NUCLEOTIDE SEQUENCE</scope>
    <source>
        <strain evidence="1">BCRC 34780</strain>
    </source>
</reference>
<sequence length="480" mass="51126">MALPPAPASPAGPADYESAVRDLNGLQTTHEVIQQIRASRGSLNEHSVPEFTAFVEKLGHRVADFDRLAVIHVTGTKGKGSTCAFVDAILRQHPARLKVGLFTSPHLVEVRERIQIDGRPLSKDAFARYFYDVYDRLASPDPPLRLVHAGSPTMPMYFRFLALMAFHAFLAESVDVAIIEVGVGGEYDPTNVVERPVVCGIASLGVDHVGLLGSTIEQIAWHKAGIIKSAVPVVTVPQPAPALAVITARANERAAPLQIAEPLGADGAALQLGIAGDHQRTNAALAAALCRTWAERTGRTPADPAWITAGLAAARWPGRTQQFASPRIPQLTWFVDGAHTVESMAACAQWFSAALEGHRRPRCVLLFNAAHERSAAALLETLHATAGQCAWVGAVFCPNTNVTRSDSNNRNVAHDPELHAQRDAAAAWARLVPVPATVLPSINDAVRHIETAYAGQPTAVLATGSLHLVGGVLDIAKGSI</sequence>
<gene>
    <name evidence="1" type="primary">MET7</name>
    <name evidence="1" type="ORF">H4R21_003184</name>
</gene>
<keyword evidence="2" id="KW-1185">Reference proteome</keyword>
<dbReference type="Proteomes" id="UP001140087">
    <property type="component" value="Unassembled WGS sequence"/>
</dbReference>
<evidence type="ECO:0000313" key="1">
    <source>
        <dbReference type="EMBL" id="KAJ2800406.1"/>
    </source>
</evidence>
<protein>
    <submittedName>
        <fullName evidence="1">Folylpolyglutamate synthetase</fullName>
        <ecNumber evidence="1">6.3.2.17</ecNumber>
    </submittedName>
</protein>
<proteinExistence type="predicted"/>
<evidence type="ECO:0000313" key="2">
    <source>
        <dbReference type="Proteomes" id="UP001140087"/>
    </source>
</evidence>
<comment type="caution">
    <text evidence="1">The sequence shown here is derived from an EMBL/GenBank/DDBJ whole genome shotgun (WGS) entry which is preliminary data.</text>
</comment>
<dbReference type="EMBL" id="JANBUN010000954">
    <property type="protein sequence ID" value="KAJ2800406.1"/>
    <property type="molecule type" value="Genomic_DNA"/>
</dbReference>
<organism evidence="1 2">
    <name type="scientific">Coemansia helicoidea</name>
    <dbReference type="NCBI Taxonomy" id="1286919"/>
    <lineage>
        <taxon>Eukaryota</taxon>
        <taxon>Fungi</taxon>
        <taxon>Fungi incertae sedis</taxon>
        <taxon>Zoopagomycota</taxon>
        <taxon>Kickxellomycotina</taxon>
        <taxon>Kickxellomycetes</taxon>
        <taxon>Kickxellales</taxon>
        <taxon>Kickxellaceae</taxon>
        <taxon>Coemansia</taxon>
    </lineage>
</organism>